<proteinExistence type="predicted"/>
<dbReference type="STRING" id="1206085.SAMN05443575_3329"/>
<organism evidence="1 2">
    <name type="scientific">Jatrophihabitans endophyticus</name>
    <dbReference type="NCBI Taxonomy" id="1206085"/>
    <lineage>
        <taxon>Bacteria</taxon>
        <taxon>Bacillati</taxon>
        <taxon>Actinomycetota</taxon>
        <taxon>Actinomycetes</taxon>
        <taxon>Jatrophihabitantales</taxon>
        <taxon>Jatrophihabitantaceae</taxon>
        <taxon>Jatrophihabitans</taxon>
    </lineage>
</organism>
<accession>A0A1M5Q9B7</accession>
<evidence type="ECO:0000313" key="1">
    <source>
        <dbReference type="EMBL" id="SHH10369.1"/>
    </source>
</evidence>
<keyword evidence="2" id="KW-1185">Reference proteome</keyword>
<sequence>MTDAEHLVTALRLPGTTAAQLRAGLDLLLAEADPGPGIALALDVLAGGPRIKPSRGLLVDPGDSVRARWGCRVVAAAALLESAAGARVVAELRDELSDSAELAADVRAACAPDPSVAAVAGSPAPWAGPSN</sequence>
<gene>
    <name evidence="1" type="ORF">SAMN05443575_3329</name>
</gene>
<dbReference type="AlphaFoldDB" id="A0A1M5Q9B7"/>
<dbReference type="Proteomes" id="UP000186132">
    <property type="component" value="Unassembled WGS sequence"/>
</dbReference>
<evidence type="ECO:0000313" key="2">
    <source>
        <dbReference type="Proteomes" id="UP000186132"/>
    </source>
</evidence>
<dbReference type="EMBL" id="FQVU01000004">
    <property type="protein sequence ID" value="SHH10369.1"/>
    <property type="molecule type" value="Genomic_DNA"/>
</dbReference>
<name>A0A1M5Q9B7_9ACTN</name>
<protein>
    <submittedName>
        <fullName evidence="1">Uncharacterized protein</fullName>
    </submittedName>
</protein>
<reference evidence="1 2" key="1">
    <citation type="submission" date="2016-11" db="EMBL/GenBank/DDBJ databases">
        <authorList>
            <person name="Jaros S."/>
            <person name="Januszkiewicz K."/>
            <person name="Wedrychowicz H."/>
        </authorList>
    </citation>
    <scope>NUCLEOTIDE SEQUENCE [LARGE SCALE GENOMIC DNA]</scope>
    <source>
        <strain evidence="1 2">DSM 45627</strain>
    </source>
</reference>
<dbReference type="RefSeq" id="WP_073391511.1">
    <property type="nucleotide sequence ID" value="NZ_FQVU01000004.1"/>
</dbReference>